<accession>A0A1Y1S0E0</accession>
<evidence type="ECO:0000313" key="5">
    <source>
        <dbReference type="Proteomes" id="UP000192343"/>
    </source>
</evidence>
<dbReference type="OrthoDB" id="360536at2"/>
<dbReference type="AlphaFoldDB" id="A0A1Y1S0E0"/>
<comment type="subcellular location">
    <subcellularLocation>
        <location evidence="2">Cell membrane</location>
        <topology evidence="2">Multi-pass membrane protein</topology>
    </subcellularLocation>
</comment>
<keyword evidence="3" id="KW-1133">Transmembrane helix</keyword>
<keyword evidence="2" id="KW-1003">Cell membrane</keyword>
<comment type="caution">
    <text evidence="4">The sequence shown here is derived from an EMBL/GenBank/DDBJ whole genome shotgun (WGS) entry which is preliminary data.</text>
</comment>
<keyword evidence="5" id="KW-1185">Reference proteome</keyword>
<evidence type="ECO:0000256" key="1">
    <source>
        <dbReference type="ARBA" id="ARBA00010692"/>
    </source>
</evidence>
<evidence type="ECO:0000256" key="3">
    <source>
        <dbReference type="SAM" id="Phobius"/>
    </source>
</evidence>
<dbReference type="EMBL" id="MWQY01000005">
    <property type="protein sequence ID" value="ORC36653.1"/>
    <property type="molecule type" value="Genomic_DNA"/>
</dbReference>
<proteinExistence type="inferred from homology"/>
<dbReference type="Gene3D" id="1.10.1760.20">
    <property type="match status" value="1"/>
</dbReference>
<feature type="transmembrane region" description="Helical" evidence="3">
    <location>
        <begin position="111"/>
        <end position="133"/>
    </location>
</feature>
<dbReference type="Proteomes" id="UP000192343">
    <property type="component" value="Unassembled WGS sequence"/>
</dbReference>
<comment type="similarity">
    <text evidence="1 2">Belongs to the BioY family.</text>
</comment>
<name>A0A1Y1S0E0_9SPIO</name>
<dbReference type="InterPro" id="IPR003784">
    <property type="entry name" value="BioY"/>
</dbReference>
<feature type="transmembrane region" description="Helical" evidence="3">
    <location>
        <begin position="87"/>
        <end position="104"/>
    </location>
</feature>
<protein>
    <recommendedName>
        <fullName evidence="2">Biotin transporter</fullName>
    </recommendedName>
</protein>
<dbReference type="RefSeq" id="WP_083049243.1">
    <property type="nucleotide sequence ID" value="NZ_MWQY01000005.1"/>
</dbReference>
<organism evidence="4 5">
    <name type="scientific">Marispirochaeta aestuarii</name>
    <dbReference type="NCBI Taxonomy" id="1963862"/>
    <lineage>
        <taxon>Bacteria</taxon>
        <taxon>Pseudomonadati</taxon>
        <taxon>Spirochaetota</taxon>
        <taxon>Spirochaetia</taxon>
        <taxon>Spirochaetales</taxon>
        <taxon>Spirochaetaceae</taxon>
        <taxon>Marispirochaeta</taxon>
    </lineage>
</organism>
<dbReference type="PANTHER" id="PTHR34295">
    <property type="entry name" value="BIOTIN TRANSPORTER BIOY"/>
    <property type="match status" value="1"/>
</dbReference>
<gene>
    <name evidence="4" type="ORF">B4O97_06195</name>
</gene>
<feature type="transmembrane region" description="Helical" evidence="3">
    <location>
        <begin position="7"/>
        <end position="27"/>
    </location>
</feature>
<feature type="transmembrane region" description="Helical" evidence="3">
    <location>
        <begin position="33"/>
        <end position="52"/>
    </location>
</feature>
<dbReference type="GO" id="GO:0005886">
    <property type="term" value="C:plasma membrane"/>
    <property type="evidence" value="ECO:0007669"/>
    <property type="project" value="UniProtKB-SubCell"/>
</dbReference>
<dbReference type="GO" id="GO:0015225">
    <property type="term" value="F:biotin transmembrane transporter activity"/>
    <property type="evidence" value="ECO:0007669"/>
    <property type="project" value="UniProtKB-UniRule"/>
</dbReference>
<sequence length="181" mass="18862">MNQKQLSMAIHSAVFSSLIILGTFIRIPLGPVPIVLANFFVILSGLFLGPLWGSLSVLIYLLLGALGLPVFSAGGGFAVFLGPTGGYLLGYPAGSFLAGLISRINPKRLTVLLLSAGLGTAVIYLLGVPWLIWRISAATGEGVSLARGLLIGMVPFIPGDVLKITAAAIVARSLNRLVSHQ</sequence>
<evidence type="ECO:0000313" key="4">
    <source>
        <dbReference type="EMBL" id="ORC36653.1"/>
    </source>
</evidence>
<dbReference type="Pfam" id="PF02632">
    <property type="entry name" value="BioY"/>
    <property type="match status" value="1"/>
</dbReference>
<feature type="transmembrane region" description="Helical" evidence="3">
    <location>
        <begin position="145"/>
        <end position="171"/>
    </location>
</feature>
<keyword evidence="3" id="KW-0812">Transmembrane</keyword>
<dbReference type="STRING" id="1963862.B4O97_06195"/>
<feature type="transmembrane region" description="Helical" evidence="3">
    <location>
        <begin position="59"/>
        <end position="81"/>
    </location>
</feature>
<reference evidence="4 5" key="1">
    <citation type="submission" date="2017-03" db="EMBL/GenBank/DDBJ databases">
        <title>Draft Genome sequence of Marispirochaeta sp. strain JC444.</title>
        <authorList>
            <person name="Shivani Y."/>
            <person name="Subhash Y."/>
            <person name="Sasikala C."/>
            <person name="Ramana C."/>
        </authorList>
    </citation>
    <scope>NUCLEOTIDE SEQUENCE [LARGE SCALE GENOMIC DNA]</scope>
    <source>
        <strain evidence="4 5">JC444</strain>
    </source>
</reference>
<keyword evidence="2" id="KW-0813">Transport</keyword>
<dbReference type="PANTHER" id="PTHR34295:SF1">
    <property type="entry name" value="BIOTIN TRANSPORTER BIOY"/>
    <property type="match status" value="1"/>
</dbReference>
<keyword evidence="2 3" id="KW-0472">Membrane</keyword>
<dbReference type="PIRSF" id="PIRSF016661">
    <property type="entry name" value="BioY"/>
    <property type="match status" value="1"/>
</dbReference>
<evidence type="ECO:0000256" key="2">
    <source>
        <dbReference type="PIRNR" id="PIRNR016661"/>
    </source>
</evidence>